<dbReference type="PROSITE" id="PS51257">
    <property type="entry name" value="PROKAR_LIPOPROTEIN"/>
    <property type="match status" value="1"/>
</dbReference>
<evidence type="ECO:0000313" key="2">
    <source>
        <dbReference type="Proteomes" id="UP000194309"/>
    </source>
</evidence>
<dbReference type="KEGG" id="cdev:CIGN_1277"/>
<accession>A0A1X9STG7</accession>
<organism evidence="1 2">
    <name type="scientific">Campylobacter devanensis</name>
    <dbReference type="NCBI Taxonomy" id="3161138"/>
    <lineage>
        <taxon>Bacteria</taxon>
        <taxon>Pseudomonadati</taxon>
        <taxon>Campylobacterota</taxon>
        <taxon>Epsilonproteobacteria</taxon>
        <taxon>Campylobacterales</taxon>
        <taxon>Campylobacteraceae</taxon>
        <taxon>Campylobacter</taxon>
    </lineage>
</organism>
<protein>
    <submittedName>
        <fullName evidence="1">Uncharacterized protein</fullName>
    </submittedName>
</protein>
<keyword evidence="2" id="KW-1185">Reference proteome</keyword>
<evidence type="ECO:0000313" key="1">
    <source>
        <dbReference type="EMBL" id="ARQ99536.1"/>
    </source>
</evidence>
<reference evidence="1 2" key="1">
    <citation type="journal article" date="2017" name="Genome Biol. Evol.">
        <title>Comparative Genomic Analysis Identifies a Campylobacter Clade Deficient in Selenium Metabolism.</title>
        <authorList>
            <person name="Miller W.G."/>
            <person name="Yee E."/>
            <person name="Lopes B.S."/>
            <person name="Chapman M.H."/>
            <person name="Huynh S."/>
            <person name="Bono J.L."/>
            <person name="Parker C.T."/>
            <person name="Strachan N.J.C."/>
            <person name="Forbes K.J."/>
        </authorList>
    </citation>
    <scope>NUCLEOTIDE SEQUENCE [LARGE SCALE GENOMIC DNA]</scope>
    <source>
        <strain evidence="1 2">NCTC 13003</strain>
    </source>
</reference>
<gene>
    <name evidence="1" type="ORF">CIGN_1277</name>
</gene>
<name>A0A1X9STG7_9BACT</name>
<dbReference type="AlphaFoldDB" id="A0A1X9STG7"/>
<dbReference type="OrthoDB" id="5361127at2"/>
<dbReference type="Proteomes" id="UP000194309">
    <property type="component" value="Chromosome"/>
</dbReference>
<accession>A0A381DB34</accession>
<dbReference type="STRING" id="1660064.CIGN_1277"/>
<sequence>MLLILLRSLSLFILLFLVAGCTAAKNHMEIAKNSYIKGVITSISKVNSGYVYTIESTDTSNGKLTSAQGFSSKPCNVGDLVYARLNGAKFDYFAVLVTGFERVQEPAIIKKHHRTKQNLTVDSIPVVESIEF</sequence>
<dbReference type="EMBL" id="CP018788">
    <property type="protein sequence ID" value="ARQ99536.1"/>
    <property type="molecule type" value="Genomic_DNA"/>
</dbReference>
<proteinExistence type="predicted"/>